<evidence type="ECO:0000313" key="2">
    <source>
        <dbReference type="Proteomes" id="UP000553706"/>
    </source>
</evidence>
<gene>
    <name evidence="1" type="ORF">HNP71_002800</name>
</gene>
<protein>
    <submittedName>
        <fullName evidence="1">Uncharacterized protein</fullName>
    </submittedName>
</protein>
<organism evidence="1 2">
    <name type="scientific">Acidocella aromatica</name>
    <dbReference type="NCBI Taxonomy" id="1303579"/>
    <lineage>
        <taxon>Bacteria</taxon>
        <taxon>Pseudomonadati</taxon>
        <taxon>Pseudomonadota</taxon>
        <taxon>Alphaproteobacteria</taxon>
        <taxon>Acetobacterales</taxon>
        <taxon>Acidocellaceae</taxon>
        <taxon>Acidocella</taxon>
    </lineage>
</organism>
<accession>A0A840VN26</accession>
<proteinExistence type="predicted"/>
<sequence>MTKQPLSPLSSIMPAKGEAAKVETLPEAAAPARDYSVPIKEERDTITVRITRRNNERLRIMGFKERINKQTMLDEAIEEYLTRRGY</sequence>
<dbReference type="GO" id="GO:0006355">
    <property type="term" value="P:regulation of DNA-templated transcription"/>
    <property type="evidence" value="ECO:0007669"/>
    <property type="project" value="InterPro"/>
</dbReference>
<dbReference type="AlphaFoldDB" id="A0A840VN26"/>
<dbReference type="Gene3D" id="1.10.1220.10">
    <property type="entry name" value="Met repressor-like"/>
    <property type="match status" value="1"/>
</dbReference>
<dbReference type="RefSeq" id="WP_183267539.1">
    <property type="nucleotide sequence ID" value="NZ_JACHFJ010000021.1"/>
</dbReference>
<reference evidence="1 2" key="1">
    <citation type="submission" date="2020-08" db="EMBL/GenBank/DDBJ databases">
        <title>Genomic Encyclopedia of Type Strains, Phase IV (KMG-IV): sequencing the most valuable type-strain genomes for metagenomic binning, comparative biology and taxonomic classification.</title>
        <authorList>
            <person name="Goeker M."/>
        </authorList>
    </citation>
    <scope>NUCLEOTIDE SEQUENCE [LARGE SCALE GENOMIC DNA]</scope>
    <source>
        <strain evidence="1 2">DSM 27026</strain>
    </source>
</reference>
<dbReference type="EMBL" id="JACHFJ010000021">
    <property type="protein sequence ID" value="MBB5374525.1"/>
    <property type="molecule type" value="Genomic_DNA"/>
</dbReference>
<dbReference type="Proteomes" id="UP000553706">
    <property type="component" value="Unassembled WGS sequence"/>
</dbReference>
<dbReference type="InterPro" id="IPR013321">
    <property type="entry name" value="Arc_rbn_hlx_hlx"/>
</dbReference>
<keyword evidence="2" id="KW-1185">Reference proteome</keyword>
<name>A0A840VN26_9PROT</name>
<evidence type="ECO:0000313" key="1">
    <source>
        <dbReference type="EMBL" id="MBB5374525.1"/>
    </source>
</evidence>
<comment type="caution">
    <text evidence="1">The sequence shown here is derived from an EMBL/GenBank/DDBJ whole genome shotgun (WGS) entry which is preliminary data.</text>
</comment>